<feature type="compositionally biased region" description="Acidic residues" evidence="10">
    <location>
        <begin position="35"/>
        <end position="47"/>
    </location>
</feature>
<feature type="repeat" description="ANK" evidence="9">
    <location>
        <begin position="809"/>
        <end position="841"/>
    </location>
</feature>
<dbReference type="Pfam" id="PF13637">
    <property type="entry name" value="Ank_4"/>
    <property type="match status" value="1"/>
</dbReference>
<feature type="region of interest" description="Disordered" evidence="10">
    <location>
        <begin position="235"/>
        <end position="259"/>
    </location>
</feature>
<dbReference type="InterPro" id="IPR056884">
    <property type="entry name" value="NPHP3-like_N"/>
</dbReference>
<feature type="repeat" description="ANK" evidence="9">
    <location>
        <begin position="1110"/>
        <end position="1142"/>
    </location>
</feature>
<keyword evidence="2" id="KW-0268">Exocytosis</keyword>
<protein>
    <submittedName>
        <fullName evidence="14">Uncharacterized protein</fullName>
    </submittedName>
</protein>
<keyword evidence="8" id="KW-0472">Membrane</keyword>
<feature type="compositionally biased region" description="Low complexity" evidence="10">
    <location>
        <begin position="241"/>
        <end position="253"/>
    </location>
</feature>
<dbReference type="Pfam" id="PF00023">
    <property type="entry name" value="Ank"/>
    <property type="match status" value="1"/>
</dbReference>
<comment type="subcellular location">
    <subcellularLocation>
        <location evidence="1">Target cell membrane</location>
    </subcellularLocation>
</comment>
<dbReference type="GO" id="GO:0006887">
    <property type="term" value="P:exocytosis"/>
    <property type="evidence" value="ECO:0007669"/>
    <property type="project" value="UniProtKB-KW"/>
</dbReference>
<dbReference type="InterPro" id="IPR027417">
    <property type="entry name" value="P-loop_NTPase"/>
</dbReference>
<feature type="compositionally biased region" description="Polar residues" evidence="10">
    <location>
        <begin position="1286"/>
        <end position="1298"/>
    </location>
</feature>
<feature type="repeat" description="ANK" evidence="9">
    <location>
        <begin position="1077"/>
        <end position="1105"/>
    </location>
</feature>
<keyword evidence="5" id="KW-0677">Repeat</keyword>
<feature type="repeat" description="ANK" evidence="9">
    <location>
        <begin position="978"/>
        <end position="1010"/>
    </location>
</feature>
<feature type="repeat" description="ANK" evidence="9">
    <location>
        <begin position="908"/>
        <end position="940"/>
    </location>
</feature>
<keyword evidence="3" id="KW-1052">Target cell membrane</keyword>
<evidence type="ECO:0000256" key="4">
    <source>
        <dbReference type="ARBA" id="ARBA00022553"/>
    </source>
</evidence>
<dbReference type="GO" id="GO:0044218">
    <property type="term" value="C:other organism cell membrane"/>
    <property type="evidence" value="ECO:0007669"/>
    <property type="project" value="UniProtKB-KW"/>
</dbReference>
<evidence type="ECO:0000256" key="9">
    <source>
        <dbReference type="PROSITE-ProRule" id="PRU00023"/>
    </source>
</evidence>
<evidence type="ECO:0000256" key="1">
    <source>
        <dbReference type="ARBA" id="ARBA00004175"/>
    </source>
</evidence>
<sequence>PSGRRPPPDQDLASNTADGTEEGDGRPAAVREPSDQDVDLQEAIDDDVGGHVMSGSSPEGPAADAEAPCQQRRRRFYCREWAFSKLAHCLDQRPSSKTCGALVVGGPGCGKTAFFREMVDPTGPAGARQHALSRRLLAYHFCQAHDTSTLDVSGFVLSLVRQLCQRGELLEGYQERLRDAEASAALDGSRCDRCPDEAFKRGVLFPLLEIEAPPQPCLLLVDSVDESLLVQANGNAAGPSQHQQQQQQQQQQQPSASSGNASKTIAELLAAHQQLFPQWLLLVCSARKQSKAITRMFTGFRKISLDDLRKAAVVRDVQQYILSRLDSEECLRQQLSRDTAEALNQLHIKSNGCFLYLERLLDGVAERWVTLREIRHIPGTLNGLYLWLCQRLFLRRQFPKVQPILHVLLAARKPLTIDDVFLCLWTRNQELTREDFGRRLGLLSRVLVEQDGSLLLFHHSFAEWLLDVKHCTQKYLCHASEGHAMLAMMQTVKGPRLAPAEVQDLAHHLLRLPPVETVKPYHLPLWVLSSGVPLDRAFRPAVGSATVPRDPAVLRLLLEAGAELPSDDECAEVSETVGDDGGAGVLEDPIEAMLAAGGSLDGVDANLRTLLHTAAYDGDVELVARLLDAKASLEMSDRNGQTPLNLAARQGHAEVVLLLLKAGADPDHADNEGWTPLRSSAWAGHLQVVDALLDHGAQVDLADAEQRTALRAASWGGHEEVVSRLLAHGADVNRADCEGRTALIAAAYMGHAEIVEHLLDGGASVDHADGDGRTALSVAALCVRPSEGHVGVVASLLERGANVDHTDREGMTPLLVASFEGHREVCELLLEGEADVDHADNSSRTPLFAAASMGHADVVSLLLFWGAYVDSIDAEGRTVLAIAATQGSVEVVRQLLDRGLDELHRDNAGWTPLHYAALEGHAEVCTLLVEAGALASETDNEGRTPLILASQEGHTEAVAALLEAGGHPPALVDHRAHDGRTAFRVAALEGHKETVHTLLSYNADVNYQDADGRSTLYVLALEGRAEMADFVLARGADTEAPDLEGRTPLHVAAWQGHSDLVGLLLSRGARVDALDADRRTPLQSAAWQGHAHVVRVLLERGAQVDHICVEGATALGIASQEGHEPVVRALLEYGADPSHVDQCGRTPIRVASKAGHHHVVRLLEEQLATGRTASTSTASLASASTAPCSAVLCPESPESTGDKRRSIISNRSDSKSSSNRTSSTARSQQNAVSAVTPVTVQQLKQTAEFATASAIAEAGDVTGLSFTQQIQQCTRSRHRASRVLSPLNSEGRSPTSPLNDARHVVVPVPPRRGPLPELPGSQDAAGRTRRNGIVTNPNCKGNKGVESAAEQVRSKNLANYRGKGASGIPVKKETPL</sequence>
<evidence type="ECO:0000313" key="14">
    <source>
        <dbReference type="EMBL" id="JAP69385.1"/>
    </source>
</evidence>
<dbReference type="SUPFAM" id="SSF52540">
    <property type="entry name" value="P-loop containing nucleoside triphosphate hydrolases"/>
    <property type="match status" value="1"/>
</dbReference>
<dbReference type="Pfam" id="PF12796">
    <property type="entry name" value="Ank_2"/>
    <property type="match status" value="4"/>
</dbReference>
<feature type="repeat" description="ANK" evidence="9">
    <location>
        <begin position="606"/>
        <end position="638"/>
    </location>
</feature>
<feature type="repeat" description="ANK" evidence="9">
    <location>
        <begin position="842"/>
        <end position="874"/>
    </location>
</feature>
<feature type="region of interest" description="Disordered" evidence="10">
    <location>
        <begin position="1"/>
        <end position="67"/>
    </location>
</feature>
<feature type="non-terminal residue" evidence="14">
    <location>
        <position position="1"/>
    </location>
</feature>
<feature type="repeat" description="ANK" evidence="9">
    <location>
        <begin position="1011"/>
        <end position="1043"/>
    </location>
</feature>
<keyword evidence="7 9" id="KW-0040">ANK repeat</keyword>
<feature type="domain" description="TANC1/2-like winged helix" evidence="13">
    <location>
        <begin position="391"/>
        <end position="520"/>
    </location>
</feature>
<evidence type="ECO:0000259" key="13">
    <source>
        <dbReference type="Pfam" id="PF25521"/>
    </source>
</evidence>
<feature type="repeat" description="ANK" evidence="9">
    <location>
        <begin position="639"/>
        <end position="671"/>
    </location>
</feature>
<dbReference type="InterPro" id="IPR002110">
    <property type="entry name" value="Ankyrin_rpt"/>
</dbReference>
<reference evidence="14" key="1">
    <citation type="submission" date="2016-02" db="EMBL/GenBank/DDBJ databases">
        <title>RNAseq analyses of the midgut from blood- or serum-fed Ixodes ricinus ticks.</title>
        <authorList>
            <person name="Perner J."/>
            <person name="Provaznik J."/>
            <person name="Schrenkova J."/>
            <person name="Urbanova V."/>
            <person name="Ribeiro J.M."/>
            <person name="Kopacek P."/>
        </authorList>
    </citation>
    <scope>NUCLEOTIDE SEQUENCE</scope>
    <source>
        <tissue evidence="14">Gut</tissue>
    </source>
</reference>
<dbReference type="InterPro" id="IPR036770">
    <property type="entry name" value="Ankyrin_rpt-contain_sf"/>
</dbReference>
<keyword evidence="6" id="KW-0528">Neurotoxin</keyword>
<organism evidence="14">
    <name type="scientific">Ixodes ricinus</name>
    <name type="common">Common tick</name>
    <name type="synonym">Acarus ricinus</name>
    <dbReference type="NCBI Taxonomy" id="34613"/>
    <lineage>
        <taxon>Eukaryota</taxon>
        <taxon>Metazoa</taxon>
        <taxon>Ecdysozoa</taxon>
        <taxon>Arthropoda</taxon>
        <taxon>Chelicerata</taxon>
        <taxon>Arachnida</taxon>
        <taxon>Acari</taxon>
        <taxon>Parasitiformes</taxon>
        <taxon>Ixodida</taxon>
        <taxon>Ixodoidea</taxon>
        <taxon>Ixodidae</taxon>
        <taxon>Ixodinae</taxon>
        <taxon>Ixodes</taxon>
    </lineage>
</organism>
<dbReference type="SUPFAM" id="SSF48403">
    <property type="entry name" value="Ankyrin repeat"/>
    <property type="match status" value="2"/>
</dbReference>
<evidence type="ECO:0000256" key="7">
    <source>
        <dbReference type="ARBA" id="ARBA00023043"/>
    </source>
</evidence>
<evidence type="ECO:0000256" key="8">
    <source>
        <dbReference type="ARBA" id="ARBA00023298"/>
    </source>
</evidence>
<evidence type="ECO:0000256" key="6">
    <source>
        <dbReference type="ARBA" id="ARBA00023028"/>
    </source>
</evidence>
<dbReference type="Pfam" id="PF25520">
    <property type="entry name" value="AAA_lid_TANC1"/>
    <property type="match status" value="1"/>
</dbReference>
<feature type="domain" description="TANC1/2-like AAA+ ATPase lid" evidence="12">
    <location>
        <begin position="306"/>
        <end position="390"/>
    </location>
</feature>
<feature type="repeat" description="ANK" evidence="9">
    <location>
        <begin position="738"/>
        <end position="770"/>
    </location>
</feature>
<keyword evidence="6" id="KW-0638">Presynaptic neurotoxin</keyword>
<keyword evidence="4" id="KW-0597">Phosphoprotein</keyword>
<feature type="repeat" description="ANK" evidence="9">
    <location>
        <begin position="941"/>
        <end position="965"/>
    </location>
</feature>
<dbReference type="InterPro" id="IPR058056">
    <property type="entry name" value="WH_TANC1/2"/>
</dbReference>
<keyword evidence="8" id="KW-1053">Target membrane</keyword>
<dbReference type="PROSITE" id="PS50297">
    <property type="entry name" value="ANK_REP_REGION"/>
    <property type="match status" value="15"/>
</dbReference>
<feature type="compositionally biased region" description="Pro residues" evidence="10">
    <location>
        <begin position="1307"/>
        <end position="1317"/>
    </location>
</feature>
<feature type="region of interest" description="Disordered" evidence="10">
    <location>
        <begin position="1277"/>
        <end position="1376"/>
    </location>
</feature>
<evidence type="ECO:0000256" key="2">
    <source>
        <dbReference type="ARBA" id="ARBA00022483"/>
    </source>
</evidence>
<dbReference type="Pfam" id="PF24883">
    <property type="entry name" value="NPHP3_N"/>
    <property type="match status" value="1"/>
</dbReference>
<dbReference type="GO" id="GO:0044231">
    <property type="term" value="C:host cell presynaptic membrane"/>
    <property type="evidence" value="ECO:0007669"/>
    <property type="project" value="UniProtKB-KW"/>
</dbReference>
<evidence type="ECO:0000259" key="12">
    <source>
        <dbReference type="Pfam" id="PF25520"/>
    </source>
</evidence>
<feature type="repeat" description="ANK" evidence="9">
    <location>
        <begin position="705"/>
        <end position="737"/>
    </location>
</feature>
<evidence type="ECO:0000256" key="5">
    <source>
        <dbReference type="ARBA" id="ARBA00022737"/>
    </source>
</evidence>
<evidence type="ECO:0000259" key="11">
    <source>
        <dbReference type="Pfam" id="PF24883"/>
    </source>
</evidence>
<evidence type="ECO:0000256" key="3">
    <source>
        <dbReference type="ARBA" id="ARBA00022537"/>
    </source>
</evidence>
<name>A0A131XT54_IXORI</name>
<feature type="domain" description="Nephrocystin 3-like N-terminal" evidence="11">
    <location>
        <begin position="96"/>
        <end position="227"/>
    </location>
</feature>
<feature type="region of interest" description="Disordered" evidence="10">
    <location>
        <begin position="1191"/>
        <end position="1236"/>
    </location>
</feature>
<dbReference type="Pfam" id="PF25521">
    <property type="entry name" value="WHD_TANC1"/>
    <property type="match status" value="1"/>
</dbReference>
<dbReference type="SMART" id="SM00248">
    <property type="entry name" value="ANK"/>
    <property type="match status" value="17"/>
</dbReference>
<dbReference type="EMBL" id="GEFM01006411">
    <property type="protein sequence ID" value="JAP69385.1"/>
    <property type="molecule type" value="mRNA"/>
</dbReference>
<feature type="repeat" description="ANK" evidence="9">
    <location>
        <begin position="1044"/>
        <end position="1076"/>
    </location>
</feature>
<dbReference type="Gene3D" id="1.25.40.20">
    <property type="entry name" value="Ankyrin repeat-containing domain"/>
    <property type="match status" value="5"/>
</dbReference>
<feature type="repeat" description="ANK" evidence="9">
    <location>
        <begin position="771"/>
        <end position="808"/>
    </location>
</feature>
<dbReference type="PANTHER" id="PTHR24123">
    <property type="entry name" value="ANKYRIN REPEAT-CONTAINING"/>
    <property type="match status" value="1"/>
</dbReference>
<feature type="repeat" description="ANK" evidence="9">
    <location>
        <begin position="672"/>
        <end position="704"/>
    </location>
</feature>
<dbReference type="InterPro" id="IPR051165">
    <property type="entry name" value="Multifunctional_ANK_Repeat"/>
</dbReference>
<dbReference type="PANTHER" id="PTHR24123:SF65">
    <property type="entry name" value="ANKYRIN REPEAT DOMAIN-CONTAINING PROTEIN 50"/>
    <property type="match status" value="1"/>
</dbReference>
<feature type="compositionally biased region" description="Low complexity" evidence="10">
    <location>
        <begin position="1207"/>
        <end position="1227"/>
    </location>
</feature>
<keyword evidence="6" id="KW-0800">Toxin</keyword>
<dbReference type="InterPro" id="IPR058018">
    <property type="entry name" value="AAA_lid_TANC1/2"/>
</dbReference>
<dbReference type="PROSITE" id="PS50088">
    <property type="entry name" value="ANK_REPEAT"/>
    <property type="match status" value="16"/>
</dbReference>
<evidence type="ECO:0000256" key="10">
    <source>
        <dbReference type="SAM" id="MobiDB-lite"/>
    </source>
</evidence>
<feature type="repeat" description="ANK" evidence="9">
    <location>
        <begin position="875"/>
        <end position="907"/>
    </location>
</feature>
<dbReference type="PRINTS" id="PR01415">
    <property type="entry name" value="ANKYRIN"/>
</dbReference>
<accession>A0A131XT54</accession>
<proteinExistence type="evidence at transcript level"/>